<feature type="transmembrane region" description="Helical" evidence="1">
    <location>
        <begin position="20"/>
        <end position="41"/>
    </location>
</feature>
<evidence type="ECO:0000313" key="2">
    <source>
        <dbReference type="EMBL" id="KAK7750951.1"/>
    </source>
</evidence>
<keyword evidence="1" id="KW-0472">Membrane</keyword>
<keyword evidence="1" id="KW-1133">Transmembrane helix</keyword>
<name>A0AAN9YNL4_9PEZI</name>
<accession>A0AAN9YNL4</accession>
<keyword evidence="3" id="KW-1185">Reference proteome</keyword>
<sequence length="207" mass="22490">MPDRGLQSRGFPLRLVQSTVALYIGMFLLDVGTLIVSVMAYSGAHSEDDRPVIQRTYITFPAAGYRIQRAEIALVSAPSPLRSSLKSSSQNVAFDGHGHTEYKQDSTAAQLTQDEPQPSLGIIVHGTLMGAYAFLRGEAGRARSFARKYPLPWHTACVVAWAVLAAYQADYVPALGRGRLPECVKYGSELSQCGMVTASWVLAIANR</sequence>
<protein>
    <submittedName>
        <fullName evidence="2">Uncharacterized protein</fullName>
    </submittedName>
</protein>
<proteinExistence type="predicted"/>
<evidence type="ECO:0000256" key="1">
    <source>
        <dbReference type="SAM" id="Phobius"/>
    </source>
</evidence>
<dbReference type="EMBL" id="JAKJXP020000056">
    <property type="protein sequence ID" value="KAK7750951.1"/>
    <property type="molecule type" value="Genomic_DNA"/>
</dbReference>
<keyword evidence="1" id="KW-0812">Transmembrane</keyword>
<organism evidence="2 3">
    <name type="scientific">Diatrype stigma</name>
    <dbReference type="NCBI Taxonomy" id="117547"/>
    <lineage>
        <taxon>Eukaryota</taxon>
        <taxon>Fungi</taxon>
        <taxon>Dikarya</taxon>
        <taxon>Ascomycota</taxon>
        <taxon>Pezizomycotina</taxon>
        <taxon>Sordariomycetes</taxon>
        <taxon>Xylariomycetidae</taxon>
        <taxon>Xylariales</taxon>
        <taxon>Diatrypaceae</taxon>
        <taxon>Diatrype</taxon>
    </lineage>
</organism>
<gene>
    <name evidence="2" type="ORF">SLS62_007084</name>
</gene>
<evidence type="ECO:0000313" key="3">
    <source>
        <dbReference type="Proteomes" id="UP001320420"/>
    </source>
</evidence>
<dbReference type="Proteomes" id="UP001320420">
    <property type="component" value="Unassembled WGS sequence"/>
</dbReference>
<comment type="caution">
    <text evidence="2">The sequence shown here is derived from an EMBL/GenBank/DDBJ whole genome shotgun (WGS) entry which is preliminary data.</text>
</comment>
<reference evidence="2 3" key="1">
    <citation type="submission" date="2024-02" db="EMBL/GenBank/DDBJ databases">
        <title>De novo assembly and annotation of 12 fungi associated with fruit tree decline syndrome in Ontario, Canada.</title>
        <authorList>
            <person name="Sulman M."/>
            <person name="Ellouze W."/>
            <person name="Ilyukhin E."/>
        </authorList>
    </citation>
    <scope>NUCLEOTIDE SEQUENCE [LARGE SCALE GENOMIC DNA]</scope>
    <source>
        <strain evidence="2 3">M11/M66-122</strain>
    </source>
</reference>
<dbReference type="AlphaFoldDB" id="A0AAN9YNL4"/>